<evidence type="ECO:0000313" key="1">
    <source>
        <dbReference type="EMBL" id="TWS21577.1"/>
    </source>
</evidence>
<dbReference type="EMBL" id="VIGW01000001">
    <property type="protein sequence ID" value="TWS21577.1"/>
    <property type="molecule type" value="Genomic_DNA"/>
</dbReference>
<proteinExistence type="predicted"/>
<name>A0A5C5RF03_9ACTN</name>
<evidence type="ECO:0000313" key="2">
    <source>
        <dbReference type="Proteomes" id="UP000317291"/>
    </source>
</evidence>
<keyword evidence="2" id="KW-1185">Reference proteome</keyword>
<sequence>MMKKSPAKRVRDRWVVDRSCFEGSVVMRPTGPSKASRPAVTEVHFPDMTSPCIVVLPLPVRYRRRRTVEGNVVFGADNWWSVLGSSFAFAKYSGNANAQWFGIKFLKNYYDWWDGVTTDFDRLESRDIATEIEAWLELTYPDATGPILAIDQRPEPGR</sequence>
<comment type="caution">
    <text evidence="1">The sequence shown here is derived from an EMBL/GenBank/DDBJ whole genome shotgun (WGS) entry which is preliminary data.</text>
</comment>
<accession>A0A5C5RF03</accession>
<protein>
    <submittedName>
        <fullName evidence="1">Uncharacterized protein</fullName>
    </submittedName>
</protein>
<dbReference type="AlphaFoldDB" id="A0A5C5RF03"/>
<dbReference type="Proteomes" id="UP000317291">
    <property type="component" value="Unassembled WGS sequence"/>
</dbReference>
<dbReference type="RefSeq" id="WP_146559429.1">
    <property type="nucleotide sequence ID" value="NZ_VIGW01000001.1"/>
</dbReference>
<dbReference type="OrthoDB" id="4714697at2"/>
<reference evidence="1 2" key="1">
    <citation type="submission" date="2019-06" db="EMBL/GenBank/DDBJ databases">
        <title>Tsukamurella conjunctivitidis sp. nov., Tsukamurella assacharolytica sp. nov. and Tsukamurella sputae sp. nov. isolated from patients with conjunctivitis, bacteraemia (lymphoma) and respiratory infection (sputum) in Hong Kong.</title>
        <authorList>
            <person name="Teng J.L.L."/>
            <person name="Lee H.H."/>
            <person name="Fong J.Y.H."/>
            <person name="Fok K.M.N."/>
            <person name="Lau S.K.P."/>
            <person name="Woo P.C.Y."/>
        </authorList>
    </citation>
    <scope>NUCLEOTIDE SEQUENCE [LARGE SCALE GENOMIC DNA]</scope>
    <source>
        <strain evidence="1 2">HKU71</strain>
    </source>
</reference>
<gene>
    <name evidence="1" type="ORF">FK529_03050</name>
</gene>
<organism evidence="1 2">
    <name type="scientific">Tsukamurella asaccharolytica</name>
    <dbReference type="NCBI Taxonomy" id="2592067"/>
    <lineage>
        <taxon>Bacteria</taxon>
        <taxon>Bacillati</taxon>
        <taxon>Actinomycetota</taxon>
        <taxon>Actinomycetes</taxon>
        <taxon>Mycobacteriales</taxon>
        <taxon>Tsukamurellaceae</taxon>
        <taxon>Tsukamurella</taxon>
    </lineage>
</organism>